<dbReference type="EMBL" id="UPTC01000728">
    <property type="protein sequence ID" value="VBB29890.1"/>
    <property type="molecule type" value="Genomic_DNA"/>
</dbReference>
<name>A0A498SDF8_ACAVI</name>
<sequence length="112" mass="13033">MAVESSRVVVRRCFQHRLMGPMLLQNVLFKLMLASAGIEYELEPYGVVVAVLFPGSFQTDLHVTRELHQMIDALWNRSSQEMRNEYGNDFDAKDFFMLLMSFINTSCYLLFI</sequence>
<reference evidence="1 2" key="1">
    <citation type="submission" date="2018-08" db="EMBL/GenBank/DDBJ databases">
        <authorList>
            <person name="Laetsch R D."/>
            <person name="Stevens L."/>
            <person name="Kumar S."/>
            <person name="Blaxter L. M."/>
        </authorList>
    </citation>
    <scope>NUCLEOTIDE SEQUENCE [LARGE SCALE GENOMIC DNA]</scope>
</reference>
<organism evidence="1 2">
    <name type="scientific">Acanthocheilonema viteae</name>
    <name type="common">Filarial nematode worm</name>
    <name type="synonym">Dipetalonema viteae</name>
    <dbReference type="NCBI Taxonomy" id="6277"/>
    <lineage>
        <taxon>Eukaryota</taxon>
        <taxon>Metazoa</taxon>
        <taxon>Ecdysozoa</taxon>
        <taxon>Nematoda</taxon>
        <taxon>Chromadorea</taxon>
        <taxon>Rhabditida</taxon>
        <taxon>Spirurina</taxon>
        <taxon>Spiruromorpha</taxon>
        <taxon>Filarioidea</taxon>
        <taxon>Onchocercidae</taxon>
        <taxon>Acanthocheilonema</taxon>
    </lineage>
</organism>
<keyword evidence="2" id="KW-1185">Reference proteome</keyword>
<dbReference type="AlphaFoldDB" id="A0A498SDF8"/>
<protein>
    <submittedName>
        <fullName evidence="1">Uncharacterized protein</fullName>
    </submittedName>
</protein>
<dbReference type="OrthoDB" id="5296at2759"/>
<proteinExistence type="predicted"/>
<evidence type="ECO:0000313" key="1">
    <source>
        <dbReference type="EMBL" id="VBB29890.1"/>
    </source>
</evidence>
<evidence type="ECO:0000313" key="2">
    <source>
        <dbReference type="Proteomes" id="UP000276991"/>
    </source>
</evidence>
<dbReference type="Proteomes" id="UP000276991">
    <property type="component" value="Unassembled WGS sequence"/>
</dbReference>
<gene>
    <name evidence="1" type="ORF">NAV_LOCUS4681</name>
</gene>
<accession>A0A498SDF8</accession>